<organism evidence="3 4">
    <name type="scientific">Candidatus Atopostipes pullistercoris</name>
    <dbReference type="NCBI Taxonomy" id="2838467"/>
    <lineage>
        <taxon>Bacteria</taxon>
        <taxon>Bacillati</taxon>
        <taxon>Bacillota</taxon>
        <taxon>Bacilli</taxon>
        <taxon>Lactobacillales</taxon>
        <taxon>Carnobacteriaceae</taxon>
        <taxon>Atopostipes</taxon>
    </lineage>
</organism>
<reference evidence="3" key="2">
    <citation type="submission" date="2021-04" db="EMBL/GenBank/DDBJ databases">
        <authorList>
            <person name="Gilroy R."/>
        </authorList>
    </citation>
    <scope>NUCLEOTIDE SEQUENCE</scope>
    <source>
        <strain evidence="3">CHK169-4300</strain>
    </source>
</reference>
<keyword evidence="2" id="KW-1133">Transmembrane helix</keyword>
<evidence type="ECO:0000256" key="1">
    <source>
        <dbReference type="SAM" id="MobiDB-lite"/>
    </source>
</evidence>
<dbReference type="AlphaFoldDB" id="A0A9D2G236"/>
<dbReference type="Proteomes" id="UP000824106">
    <property type="component" value="Unassembled WGS sequence"/>
</dbReference>
<evidence type="ECO:0000313" key="3">
    <source>
        <dbReference type="EMBL" id="HIZ70876.1"/>
    </source>
</evidence>
<feature type="compositionally biased region" description="Basic and acidic residues" evidence="1">
    <location>
        <begin position="117"/>
        <end position="126"/>
    </location>
</feature>
<feature type="transmembrane region" description="Helical" evidence="2">
    <location>
        <begin position="15"/>
        <end position="35"/>
    </location>
</feature>
<reference evidence="3" key="1">
    <citation type="journal article" date="2021" name="PeerJ">
        <title>Extensive microbial diversity within the chicken gut microbiome revealed by metagenomics and culture.</title>
        <authorList>
            <person name="Gilroy R."/>
            <person name="Ravi A."/>
            <person name="Getino M."/>
            <person name="Pursley I."/>
            <person name="Horton D.L."/>
            <person name="Alikhan N.F."/>
            <person name="Baker D."/>
            <person name="Gharbi K."/>
            <person name="Hall N."/>
            <person name="Watson M."/>
            <person name="Adriaenssens E.M."/>
            <person name="Foster-Nyarko E."/>
            <person name="Jarju S."/>
            <person name="Secka A."/>
            <person name="Antonio M."/>
            <person name="Oren A."/>
            <person name="Chaudhuri R.R."/>
            <person name="La Ragione R."/>
            <person name="Hildebrand F."/>
            <person name="Pallen M.J."/>
        </authorList>
    </citation>
    <scope>NUCLEOTIDE SEQUENCE</scope>
    <source>
        <strain evidence="3">CHK169-4300</strain>
    </source>
</reference>
<evidence type="ECO:0000256" key="2">
    <source>
        <dbReference type="SAM" id="Phobius"/>
    </source>
</evidence>
<dbReference type="EMBL" id="DXAZ01000052">
    <property type="protein sequence ID" value="HIZ70876.1"/>
    <property type="molecule type" value="Genomic_DNA"/>
</dbReference>
<protein>
    <submittedName>
        <fullName evidence="3">Uncharacterized protein</fullName>
    </submittedName>
</protein>
<feature type="region of interest" description="Disordered" evidence="1">
    <location>
        <begin position="117"/>
        <end position="147"/>
    </location>
</feature>
<name>A0A9D2G236_9LACT</name>
<feature type="compositionally biased region" description="Acidic residues" evidence="1">
    <location>
        <begin position="127"/>
        <end position="136"/>
    </location>
</feature>
<proteinExistence type="predicted"/>
<sequence>MNKKRLTYIKSEQGYLLISTIFFLVFSGLFSHSLIRISGNQIMQLRQFKTAYEAKAVMNMGEVLLEDYMEEENISPKKGKIKTSVGDINIKKKSEINYQLTITLENGEIFSKEIKVKSKKIDKPPEETEEKEDENVEVNKEKEVNRE</sequence>
<gene>
    <name evidence="3" type="ORF">H9808_03835</name>
</gene>
<keyword evidence="2" id="KW-0472">Membrane</keyword>
<accession>A0A9D2G236</accession>
<feature type="compositionally biased region" description="Basic and acidic residues" evidence="1">
    <location>
        <begin position="137"/>
        <end position="147"/>
    </location>
</feature>
<keyword evidence="2" id="KW-0812">Transmembrane</keyword>
<evidence type="ECO:0000313" key="4">
    <source>
        <dbReference type="Proteomes" id="UP000824106"/>
    </source>
</evidence>
<comment type="caution">
    <text evidence="3">The sequence shown here is derived from an EMBL/GenBank/DDBJ whole genome shotgun (WGS) entry which is preliminary data.</text>
</comment>